<evidence type="ECO:0000313" key="3">
    <source>
        <dbReference type="Proteomes" id="UP000823775"/>
    </source>
</evidence>
<reference evidence="2 3" key="1">
    <citation type="journal article" date="2021" name="BMC Genomics">
        <title>Datura genome reveals duplications of psychoactive alkaloid biosynthetic genes and high mutation rate following tissue culture.</title>
        <authorList>
            <person name="Rajewski A."/>
            <person name="Carter-House D."/>
            <person name="Stajich J."/>
            <person name="Litt A."/>
        </authorList>
    </citation>
    <scope>NUCLEOTIDE SEQUENCE [LARGE SCALE GENOMIC DNA]</scope>
    <source>
        <strain evidence="2">AR-01</strain>
    </source>
</reference>
<evidence type="ECO:0000313" key="2">
    <source>
        <dbReference type="EMBL" id="MCE0482023.1"/>
    </source>
</evidence>
<feature type="non-terminal residue" evidence="2">
    <location>
        <position position="1"/>
    </location>
</feature>
<dbReference type="EMBL" id="JACEIK010005684">
    <property type="protein sequence ID" value="MCE0482023.1"/>
    <property type="molecule type" value="Genomic_DNA"/>
</dbReference>
<proteinExistence type="predicted"/>
<keyword evidence="3" id="KW-1185">Reference proteome</keyword>
<organism evidence="2 3">
    <name type="scientific">Datura stramonium</name>
    <name type="common">Jimsonweed</name>
    <name type="synonym">Common thornapple</name>
    <dbReference type="NCBI Taxonomy" id="4076"/>
    <lineage>
        <taxon>Eukaryota</taxon>
        <taxon>Viridiplantae</taxon>
        <taxon>Streptophyta</taxon>
        <taxon>Embryophyta</taxon>
        <taxon>Tracheophyta</taxon>
        <taxon>Spermatophyta</taxon>
        <taxon>Magnoliopsida</taxon>
        <taxon>eudicotyledons</taxon>
        <taxon>Gunneridae</taxon>
        <taxon>Pentapetalae</taxon>
        <taxon>asterids</taxon>
        <taxon>lamiids</taxon>
        <taxon>Solanales</taxon>
        <taxon>Solanaceae</taxon>
        <taxon>Solanoideae</taxon>
        <taxon>Datureae</taxon>
        <taxon>Datura</taxon>
    </lineage>
</organism>
<dbReference type="Proteomes" id="UP000823775">
    <property type="component" value="Unassembled WGS sequence"/>
</dbReference>
<feature type="region of interest" description="Disordered" evidence="1">
    <location>
        <begin position="56"/>
        <end position="79"/>
    </location>
</feature>
<sequence>VVVYDRMKKWENIRRGVQRSGGLSTEQEGYKWPEEKKNRKWWRDEGMIGAGVHRGKWMVSGSRGPPEKAKGVKHRSLRC</sequence>
<name>A0ABS8VS65_DATST</name>
<accession>A0ABS8VS65</accession>
<gene>
    <name evidence="2" type="ORF">HAX54_040332</name>
</gene>
<protein>
    <submittedName>
        <fullName evidence="2">Uncharacterized protein</fullName>
    </submittedName>
</protein>
<evidence type="ECO:0000256" key="1">
    <source>
        <dbReference type="SAM" id="MobiDB-lite"/>
    </source>
</evidence>
<comment type="caution">
    <text evidence="2">The sequence shown here is derived from an EMBL/GenBank/DDBJ whole genome shotgun (WGS) entry which is preliminary data.</text>
</comment>